<dbReference type="InterPro" id="IPR005133">
    <property type="entry name" value="PhaG_MnhG_YufB"/>
</dbReference>
<dbReference type="Pfam" id="PF02080">
    <property type="entry name" value="TrkA_C"/>
    <property type="match status" value="1"/>
</dbReference>
<dbReference type="Proteomes" id="UP000075502">
    <property type="component" value="Unassembled WGS sequence"/>
</dbReference>
<dbReference type="Gene3D" id="3.30.70.1450">
    <property type="entry name" value="Regulator of K+ conductance, C-terminal domain"/>
    <property type="match status" value="1"/>
</dbReference>
<evidence type="ECO:0000313" key="4">
    <source>
        <dbReference type="Proteomes" id="UP000075502"/>
    </source>
</evidence>
<feature type="transmembrane region" description="Helical" evidence="1">
    <location>
        <begin position="6"/>
        <end position="26"/>
    </location>
</feature>
<gene>
    <name evidence="3" type="ORF">BE21_40495</name>
</gene>
<dbReference type="PANTHER" id="PTHR34703">
    <property type="entry name" value="ANTIPORTER SUBUNIT MNHG2-RELATED"/>
    <property type="match status" value="1"/>
</dbReference>
<dbReference type="NCBIfam" id="TIGR01300">
    <property type="entry name" value="CPA3_mnhG_phaG"/>
    <property type="match status" value="1"/>
</dbReference>
<dbReference type="PROSITE" id="PS51202">
    <property type="entry name" value="RCK_C"/>
    <property type="match status" value="1"/>
</dbReference>
<organism evidence="3 4">
    <name type="scientific">Sorangium cellulosum</name>
    <name type="common">Polyangium cellulosum</name>
    <dbReference type="NCBI Taxonomy" id="56"/>
    <lineage>
        <taxon>Bacteria</taxon>
        <taxon>Pseudomonadati</taxon>
        <taxon>Myxococcota</taxon>
        <taxon>Polyangia</taxon>
        <taxon>Polyangiales</taxon>
        <taxon>Polyangiaceae</taxon>
        <taxon>Sorangium</taxon>
    </lineage>
</organism>
<evidence type="ECO:0000256" key="1">
    <source>
        <dbReference type="SAM" id="Phobius"/>
    </source>
</evidence>
<dbReference type="InterPro" id="IPR036721">
    <property type="entry name" value="RCK_C_sf"/>
</dbReference>
<protein>
    <submittedName>
        <fullName evidence="3">Sodium:proton antiporter</fullName>
    </submittedName>
</protein>
<keyword evidence="1" id="KW-1133">Transmembrane helix</keyword>
<dbReference type="PANTHER" id="PTHR34703:SF1">
    <property type="entry name" value="ANTIPORTER SUBUNIT MNHG2-RELATED"/>
    <property type="match status" value="1"/>
</dbReference>
<dbReference type="NCBIfam" id="NF009314">
    <property type="entry name" value="PRK12674.1-2"/>
    <property type="match status" value="1"/>
</dbReference>
<feature type="transmembrane region" description="Helical" evidence="1">
    <location>
        <begin position="63"/>
        <end position="85"/>
    </location>
</feature>
<comment type="caution">
    <text evidence="3">The sequence shown here is derived from an EMBL/GenBank/DDBJ whole genome shotgun (WGS) entry which is preliminary data.</text>
</comment>
<dbReference type="EMBL" id="JEME01002031">
    <property type="protein sequence ID" value="KYG05456.1"/>
    <property type="molecule type" value="Genomic_DNA"/>
</dbReference>
<dbReference type="Pfam" id="PF03334">
    <property type="entry name" value="PhaG_MnhG_YufB"/>
    <property type="match status" value="1"/>
</dbReference>
<evidence type="ECO:0000259" key="2">
    <source>
        <dbReference type="PROSITE" id="PS51202"/>
    </source>
</evidence>
<dbReference type="InterPro" id="IPR006037">
    <property type="entry name" value="RCK_C"/>
</dbReference>
<accession>A0A150TLD4</accession>
<evidence type="ECO:0000313" key="3">
    <source>
        <dbReference type="EMBL" id="KYG05456.1"/>
    </source>
</evidence>
<sequence>MILDIVEGALLVVGCIFMLLAAVGILRMPDLFTRLQVTSKASVFGMTCIISASALHFEDPAVTARAIVIIAFVVLTMPVATHLLARAGYTTNTPLSPETVVNELAGHYDPTTHTLVGAEPRSRMFDLAPGAAVVGKRIAELGLPAGVLIRAIDREGVTVVPRGQTILEVGDRLDVLAEPAELGRVREIFQAQAAATATDDPDGKSSASS</sequence>
<name>A0A150TLD4_SORCE</name>
<keyword evidence="1" id="KW-0812">Transmembrane</keyword>
<proteinExistence type="predicted"/>
<feature type="transmembrane region" description="Helical" evidence="1">
    <location>
        <begin position="38"/>
        <end position="57"/>
    </location>
</feature>
<keyword evidence="1" id="KW-0472">Membrane</keyword>
<dbReference type="GO" id="GO:0006813">
    <property type="term" value="P:potassium ion transport"/>
    <property type="evidence" value="ECO:0007669"/>
    <property type="project" value="InterPro"/>
</dbReference>
<dbReference type="AlphaFoldDB" id="A0A150TLD4"/>
<dbReference type="SUPFAM" id="SSF116726">
    <property type="entry name" value="TrkA C-terminal domain-like"/>
    <property type="match status" value="1"/>
</dbReference>
<dbReference type="GO" id="GO:0015385">
    <property type="term" value="F:sodium:proton antiporter activity"/>
    <property type="evidence" value="ECO:0007669"/>
    <property type="project" value="TreeGrafter"/>
</dbReference>
<feature type="domain" description="RCK C-terminal" evidence="2">
    <location>
        <begin position="110"/>
        <end position="191"/>
    </location>
</feature>
<reference evidence="3 4" key="1">
    <citation type="submission" date="2014-02" db="EMBL/GenBank/DDBJ databases">
        <title>The small core and large imbalanced accessory genome model reveals a collaborative survival strategy of Sorangium cellulosum strains in nature.</title>
        <authorList>
            <person name="Han K."/>
            <person name="Peng R."/>
            <person name="Blom J."/>
            <person name="Li Y.-Z."/>
        </authorList>
    </citation>
    <scope>NUCLEOTIDE SEQUENCE [LARGE SCALE GENOMIC DNA]</scope>
    <source>
        <strain evidence="3 4">So0007-03</strain>
    </source>
</reference>